<dbReference type="EMBL" id="VDMD01000003">
    <property type="protein sequence ID" value="TRM67129.1"/>
    <property type="molecule type" value="Genomic_DNA"/>
</dbReference>
<dbReference type="InterPro" id="IPR011013">
    <property type="entry name" value="Gal_mutarotase_sf_dom"/>
</dbReference>
<dbReference type="InterPro" id="IPR038970">
    <property type="entry name" value="Lyase_8"/>
</dbReference>
<dbReference type="SUPFAM" id="SSF74650">
    <property type="entry name" value="Galactose mutarotase-like"/>
    <property type="match status" value="1"/>
</dbReference>
<dbReference type="InterPro" id="IPR003159">
    <property type="entry name" value="Lyase_8_central_dom"/>
</dbReference>
<dbReference type="Proteomes" id="UP000320762">
    <property type="component" value="Unassembled WGS sequence"/>
</dbReference>
<dbReference type="GO" id="GO:0030246">
    <property type="term" value="F:carbohydrate binding"/>
    <property type="evidence" value="ECO:0007669"/>
    <property type="project" value="InterPro"/>
</dbReference>
<dbReference type="InterPro" id="IPR012970">
    <property type="entry name" value="Lyase_8_alpha_N"/>
</dbReference>
<dbReference type="Gene3D" id="2.60.220.10">
    <property type="entry name" value="Polysaccharide lyase family 8-like, C-terminal"/>
    <property type="match status" value="1"/>
</dbReference>
<evidence type="ECO:0000313" key="8">
    <source>
        <dbReference type="EMBL" id="TRM67129.1"/>
    </source>
</evidence>
<feature type="chain" id="PRO_5022138444" evidence="4">
    <location>
        <begin position="18"/>
        <end position="753"/>
    </location>
</feature>
<dbReference type="Pfam" id="PF08124">
    <property type="entry name" value="Lyase_8_N"/>
    <property type="match status" value="1"/>
</dbReference>
<dbReference type="SUPFAM" id="SSF48230">
    <property type="entry name" value="Chondroitin AC/alginate lyase"/>
    <property type="match status" value="1"/>
</dbReference>
<evidence type="ECO:0000259" key="7">
    <source>
        <dbReference type="Pfam" id="PF08124"/>
    </source>
</evidence>
<keyword evidence="3 8" id="KW-0456">Lyase</keyword>
<keyword evidence="2 4" id="KW-0732">Signal</keyword>
<evidence type="ECO:0000259" key="5">
    <source>
        <dbReference type="Pfam" id="PF02278"/>
    </source>
</evidence>
<evidence type="ECO:0000256" key="3">
    <source>
        <dbReference type="ARBA" id="ARBA00023239"/>
    </source>
</evidence>
<keyword evidence="9" id="KW-1185">Reference proteome</keyword>
<dbReference type="GO" id="GO:0005576">
    <property type="term" value="C:extracellular region"/>
    <property type="evidence" value="ECO:0007669"/>
    <property type="project" value="InterPro"/>
</dbReference>
<dbReference type="InterPro" id="IPR008929">
    <property type="entry name" value="Chondroitin_lyas"/>
</dbReference>
<comment type="caution">
    <text evidence="8">The sequence shown here is derived from an EMBL/GenBank/DDBJ whole genome shotgun (WGS) entry which is preliminary data.</text>
</comment>
<dbReference type="PANTHER" id="PTHR38481">
    <property type="entry name" value="HYALURONATE LYASE"/>
    <property type="match status" value="1"/>
</dbReference>
<feature type="signal peptide" evidence="4">
    <location>
        <begin position="1"/>
        <end position="17"/>
    </location>
</feature>
<dbReference type="Gene3D" id="2.70.98.10">
    <property type="match status" value="1"/>
</dbReference>
<dbReference type="Pfam" id="PF02278">
    <property type="entry name" value="Lyase_8"/>
    <property type="match status" value="1"/>
</dbReference>
<sequence length="753" mass="80824">MLRFLLLSLVFAGLSTQASLPTYESRADEMGTIAERRIAVIVGGQSTGSVGSWVSSLNRSSGKWPSGINYTAGCDAQRANWPALNHWNRIVAMAAAWHGGASNQDSKWVKNADLRSAISSAMGFWFSNDYTNDACLNGDFGGTDACPCGTAGLWNTNWYSNVLGLPLLVSQTCLILGDSLSSSERNSCTHITSRAYAAFAQGQGYLTGANVLDLARIGADEALLTDDTGLLNDAYSRVHGQLVYSNEVKNDGIKADGSFQQHGGLLYNGNYGNVFAKDVLQFETDAAQTQYAADEDELSVFASLLDSDRWMIFYNQVTSKMHWDFSALPRFIVFPVADNQPTSGIGINITGVAELGRLSGNEVISNVATSLQGDSEGANAGKLDGNRMFYANDYMVHRGESYVSTLKMYSSRTKNTECTNSANPFGFHLADGTLYTYVQGNEYEDIAAAWDWDLIPGITVDYKGTKLACGSTTVTGKFPFVGGVSTGDSGISVMRYTNPSTANFHFLKAWFFLPDGVQRVMVSSIQSKTSSEVRSVLDQKRHSGDVYVNGKVSSGVNNIGAPASLWHAGVGYTFENGTSAKLSVTTGDKTGDWSKIGTSSQPSTTVDLFTAYLVHTNLTDPIEYTIFPGTADYAAFETKSANVTIQTVENDPLISAVYDTARSTAYVVFWAPESGDVQLPSGMKMGADIGLTVIYNEATGVVTVADPSQQQSQAKLTMIPPVGPATTLTFDLPTDGQAGNSGSLYYNYVAPQV</sequence>
<dbReference type="GO" id="GO:0005975">
    <property type="term" value="P:carbohydrate metabolic process"/>
    <property type="evidence" value="ECO:0007669"/>
    <property type="project" value="InterPro"/>
</dbReference>
<dbReference type="AlphaFoldDB" id="A0A550CQW1"/>
<feature type="domain" description="Polysaccharide lyase 8 N-terminal alpha-helical" evidence="7">
    <location>
        <begin position="155"/>
        <end position="306"/>
    </location>
</feature>
<organism evidence="8 9">
    <name type="scientific">Schizophyllum amplum</name>
    <dbReference type="NCBI Taxonomy" id="97359"/>
    <lineage>
        <taxon>Eukaryota</taxon>
        <taxon>Fungi</taxon>
        <taxon>Dikarya</taxon>
        <taxon>Basidiomycota</taxon>
        <taxon>Agaricomycotina</taxon>
        <taxon>Agaricomycetes</taxon>
        <taxon>Agaricomycetidae</taxon>
        <taxon>Agaricales</taxon>
        <taxon>Schizophyllaceae</taxon>
        <taxon>Schizophyllum</taxon>
    </lineage>
</organism>
<evidence type="ECO:0000256" key="4">
    <source>
        <dbReference type="SAM" id="SignalP"/>
    </source>
</evidence>
<name>A0A550CQW1_9AGAR</name>
<evidence type="ECO:0000313" key="9">
    <source>
        <dbReference type="Proteomes" id="UP000320762"/>
    </source>
</evidence>
<proteinExistence type="inferred from homology"/>
<dbReference type="InterPro" id="IPR014718">
    <property type="entry name" value="GH-type_carb-bd"/>
</dbReference>
<evidence type="ECO:0000256" key="1">
    <source>
        <dbReference type="ARBA" id="ARBA00006699"/>
    </source>
</evidence>
<feature type="domain" description="Polysaccharide lyase family 8 C-terminal" evidence="6">
    <location>
        <begin position="648"/>
        <end position="713"/>
    </location>
</feature>
<dbReference type="OrthoDB" id="5980780at2759"/>
<feature type="domain" description="Polysaccharide lyase family 8 central" evidence="5">
    <location>
        <begin position="386"/>
        <end position="630"/>
    </location>
</feature>
<dbReference type="GO" id="GO:0016837">
    <property type="term" value="F:carbon-oxygen lyase activity, acting on polysaccharides"/>
    <property type="evidence" value="ECO:0007669"/>
    <property type="project" value="UniProtKB-ARBA"/>
</dbReference>
<dbReference type="Gene3D" id="1.50.10.100">
    <property type="entry name" value="Chondroitin AC/alginate lyase"/>
    <property type="match status" value="1"/>
</dbReference>
<dbReference type="InterPro" id="IPR011071">
    <property type="entry name" value="Lyase_8-like_C"/>
</dbReference>
<reference evidence="8 9" key="1">
    <citation type="journal article" date="2019" name="New Phytol.">
        <title>Comparative genomics reveals unique wood-decay strategies and fruiting body development in the Schizophyllaceae.</title>
        <authorList>
            <person name="Almasi E."/>
            <person name="Sahu N."/>
            <person name="Krizsan K."/>
            <person name="Balint B."/>
            <person name="Kovacs G.M."/>
            <person name="Kiss B."/>
            <person name="Cseklye J."/>
            <person name="Drula E."/>
            <person name="Henrissat B."/>
            <person name="Nagy I."/>
            <person name="Chovatia M."/>
            <person name="Adam C."/>
            <person name="LaButti K."/>
            <person name="Lipzen A."/>
            <person name="Riley R."/>
            <person name="Grigoriev I.V."/>
            <person name="Nagy L.G."/>
        </authorList>
    </citation>
    <scope>NUCLEOTIDE SEQUENCE [LARGE SCALE GENOMIC DNA]</scope>
    <source>
        <strain evidence="8 9">NL-1724</strain>
    </source>
</reference>
<protein>
    <submittedName>
        <fullName evidence="8">Polysaccharide lyase family 8 protein</fullName>
    </submittedName>
</protein>
<dbReference type="InterPro" id="IPR004103">
    <property type="entry name" value="Lyase_8_C"/>
</dbReference>
<accession>A0A550CQW1</accession>
<dbReference type="PANTHER" id="PTHR38481:SF1">
    <property type="entry name" value="HYALURONATE LYASE"/>
    <property type="match status" value="1"/>
</dbReference>
<comment type="similarity">
    <text evidence="1">Belongs to the polysaccharide lyase 8 family.</text>
</comment>
<dbReference type="SUPFAM" id="SSF49863">
    <property type="entry name" value="Hyaluronate lyase-like, C-terminal domain"/>
    <property type="match status" value="1"/>
</dbReference>
<evidence type="ECO:0000256" key="2">
    <source>
        <dbReference type="ARBA" id="ARBA00022729"/>
    </source>
</evidence>
<gene>
    <name evidence="8" type="ORF">BD626DRAFT_426930</name>
</gene>
<evidence type="ECO:0000259" key="6">
    <source>
        <dbReference type="Pfam" id="PF02884"/>
    </source>
</evidence>
<dbReference type="Pfam" id="PF02884">
    <property type="entry name" value="Lyase_8_C"/>
    <property type="match status" value="1"/>
</dbReference>